<protein>
    <submittedName>
        <fullName evidence="1">Uncharacterized protein</fullName>
    </submittedName>
</protein>
<evidence type="ECO:0000313" key="1">
    <source>
        <dbReference type="EMBL" id="GFY01338.1"/>
    </source>
</evidence>
<comment type="caution">
    <text evidence="1">The sequence shown here is derived from an EMBL/GenBank/DDBJ whole genome shotgun (WGS) entry which is preliminary data.</text>
</comment>
<reference evidence="1" key="1">
    <citation type="submission" date="2020-08" db="EMBL/GenBank/DDBJ databases">
        <title>Multicomponent nature underlies the extraordinary mechanical properties of spider dragline silk.</title>
        <authorList>
            <person name="Kono N."/>
            <person name="Nakamura H."/>
            <person name="Mori M."/>
            <person name="Yoshida Y."/>
            <person name="Ohtoshi R."/>
            <person name="Malay A.D."/>
            <person name="Moran D.A.P."/>
            <person name="Tomita M."/>
            <person name="Numata K."/>
            <person name="Arakawa K."/>
        </authorList>
    </citation>
    <scope>NUCLEOTIDE SEQUENCE</scope>
</reference>
<accession>A0A8X6S6F8</accession>
<evidence type="ECO:0000313" key="2">
    <source>
        <dbReference type="Proteomes" id="UP000887159"/>
    </source>
</evidence>
<proteinExistence type="predicted"/>
<name>A0A8X6S6F8_TRICX</name>
<dbReference type="Proteomes" id="UP000887159">
    <property type="component" value="Unassembled WGS sequence"/>
</dbReference>
<dbReference type="EMBL" id="BMAU01021225">
    <property type="protein sequence ID" value="GFY01338.1"/>
    <property type="molecule type" value="Genomic_DNA"/>
</dbReference>
<gene>
    <name evidence="1" type="ORF">TNCV_5078041</name>
</gene>
<organism evidence="1 2">
    <name type="scientific">Trichonephila clavipes</name>
    <name type="common">Golden silk orbweaver</name>
    <name type="synonym">Nephila clavipes</name>
    <dbReference type="NCBI Taxonomy" id="2585209"/>
    <lineage>
        <taxon>Eukaryota</taxon>
        <taxon>Metazoa</taxon>
        <taxon>Ecdysozoa</taxon>
        <taxon>Arthropoda</taxon>
        <taxon>Chelicerata</taxon>
        <taxon>Arachnida</taxon>
        <taxon>Araneae</taxon>
        <taxon>Araneomorphae</taxon>
        <taxon>Entelegynae</taxon>
        <taxon>Araneoidea</taxon>
        <taxon>Nephilidae</taxon>
        <taxon>Trichonephila</taxon>
    </lineage>
</organism>
<sequence>MFKTLGRLVNCEMTSKGRFSNEHIQRQEVQGYSLPDRQTCRVCRRYRVIRYQIDILAECVGGTETTRNHIGMQSRKCRSCELWCKEAEKKATETATH</sequence>
<keyword evidence="2" id="KW-1185">Reference proteome</keyword>
<dbReference type="AlphaFoldDB" id="A0A8X6S6F8"/>